<keyword evidence="4" id="KW-0472">Membrane</keyword>
<comment type="subcellular location">
    <subcellularLocation>
        <location evidence="1">Membrane</location>
        <topology evidence="1">Multi-pass membrane protein</topology>
    </subcellularLocation>
</comment>
<protein>
    <recommendedName>
        <fullName evidence="5">Major facilitator superfamily (MFS) profile domain-containing protein</fullName>
    </recommendedName>
</protein>
<evidence type="ECO:0000313" key="6">
    <source>
        <dbReference type="EMBL" id="ORZ03590.1"/>
    </source>
</evidence>
<name>A0A1X2HVG8_SYNRA</name>
<keyword evidence="4" id="KW-0812">Transmembrane</keyword>
<feature type="transmembrane region" description="Helical" evidence="4">
    <location>
        <begin position="77"/>
        <end position="96"/>
    </location>
</feature>
<dbReference type="InterPro" id="IPR036259">
    <property type="entry name" value="MFS_trans_sf"/>
</dbReference>
<dbReference type="EMBL" id="MCGN01000001">
    <property type="protein sequence ID" value="ORZ03590.1"/>
    <property type="molecule type" value="Genomic_DNA"/>
</dbReference>
<feature type="domain" description="Major facilitator superfamily (MFS) profile" evidence="5">
    <location>
        <begin position="104"/>
        <end position="291"/>
    </location>
</feature>
<keyword evidence="4" id="KW-1133">Transmembrane helix</keyword>
<feature type="compositionally biased region" description="Polar residues" evidence="3">
    <location>
        <begin position="14"/>
        <end position="31"/>
    </location>
</feature>
<comment type="similarity">
    <text evidence="2">Belongs to the major facilitator superfamily. Monocarboxylate porter (TC 2.A.1.13) family.</text>
</comment>
<evidence type="ECO:0000256" key="3">
    <source>
        <dbReference type="SAM" id="MobiDB-lite"/>
    </source>
</evidence>
<feature type="transmembrane region" description="Helical" evidence="4">
    <location>
        <begin position="48"/>
        <end position="71"/>
    </location>
</feature>
<evidence type="ECO:0000256" key="1">
    <source>
        <dbReference type="ARBA" id="ARBA00004141"/>
    </source>
</evidence>
<feature type="transmembrane region" description="Helical" evidence="4">
    <location>
        <begin position="232"/>
        <end position="250"/>
    </location>
</feature>
<dbReference type="STRING" id="13706.A0A1X2HVG8"/>
<reference evidence="6 7" key="1">
    <citation type="submission" date="2016-07" db="EMBL/GenBank/DDBJ databases">
        <title>Pervasive Adenine N6-methylation of Active Genes in Fungi.</title>
        <authorList>
            <consortium name="DOE Joint Genome Institute"/>
            <person name="Mondo S.J."/>
            <person name="Dannebaum R.O."/>
            <person name="Kuo R.C."/>
            <person name="Labutti K."/>
            <person name="Haridas S."/>
            <person name="Kuo A."/>
            <person name="Salamov A."/>
            <person name="Ahrendt S.R."/>
            <person name="Lipzen A."/>
            <person name="Sullivan W."/>
            <person name="Andreopoulos W.B."/>
            <person name="Clum A."/>
            <person name="Lindquist E."/>
            <person name="Daum C."/>
            <person name="Ramamoorthy G.K."/>
            <person name="Gryganskyi A."/>
            <person name="Culley D."/>
            <person name="Magnuson J.K."/>
            <person name="James T.Y."/>
            <person name="O'Malley M.A."/>
            <person name="Stajich J.E."/>
            <person name="Spatafora J.W."/>
            <person name="Visel A."/>
            <person name="Grigoriev I.V."/>
        </authorList>
    </citation>
    <scope>NUCLEOTIDE SEQUENCE [LARGE SCALE GENOMIC DNA]</scope>
    <source>
        <strain evidence="6 7">NRRL 2496</strain>
    </source>
</reference>
<feature type="transmembrane region" description="Helical" evidence="4">
    <location>
        <begin position="143"/>
        <end position="162"/>
    </location>
</feature>
<feature type="transmembrane region" description="Helical" evidence="4">
    <location>
        <begin position="103"/>
        <end position="123"/>
    </location>
</feature>
<dbReference type="Proteomes" id="UP000242180">
    <property type="component" value="Unassembled WGS sequence"/>
</dbReference>
<dbReference type="Gene3D" id="1.20.1250.20">
    <property type="entry name" value="MFS general substrate transporter like domains"/>
    <property type="match status" value="1"/>
</dbReference>
<dbReference type="SUPFAM" id="SSF103473">
    <property type="entry name" value="MFS general substrate transporter"/>
    <property type="match status" value="1"/>
</dbReference>
<accession>A0A1X2HVG8</accession>
<gene>
    <name evidence="6" type="ORF">BCR43DRAFT_536187</name>
</gene>
<keyword evidence="7" id="KW-1185">Reference proteome</keyword>
<dbReference type="AlphaFoldDB" id="A0A1X2HVG8"/>
<dbReference type="OrthoDB" id="6499973at2759"/>
<feature type="transmembrane region" description="Helical" evidence="4">
    <location>
        <begin position="171"/>
        <end position="189"/>
    </location>
</feature>
<evidence type="ECO:0000313" key="7">
    <source>
        <dbReference type="Proteomes" id="UP000242180"/>
    </source>
</evidence>
<evidence type="ECO:0000259" key="5">
    <source>
        <dbReference type="PROSITE" id="PS50850"/>
    </source>
</evidence>
<organism evidence="6 7">
    <name type="scientific">Syncephalastrum racemosum</name>
    <name type="common">Filamentous fungus</name>
    <dbReference type="NCBI Taxonomy" id="13706"/>
    <lineage>
        <taxon>Eukaryota</taxon>
        <taxon>Fungi</taxon>
        <taxon>Fungi incertae sedis</taxon>
        <taxon>Mucoromycota</taxon>
        <taxon>Mucoromycotina</taxon>
        <taxon>Mucoromycetes</taxon>
        <taxon>Mucorales</taxon>
        <taxon>Syncephalastraceae</taxon>
        <taxon>Syncephalastrum</taxon>
    </lineage>
</organism>
<dbReference type="InterPro" id="IPR050327">
    <property type="entry name" value="Proton-linked_MCT"/>
</dbReference>
<proteinExistence type="inferred from homology"/>
<feature type="transmembrane region" description="Helical" evidence="4">
    <location>
        <begin position="195"/>
        <end position="220"/>
    </location>
</feature>
<dbReference type="PANTHER" id="PTHR11360:SF284">
    <property type="entry name" value="EG:103B4.3 PROTEIN-RELATED"/>
    <property type="match status" value="1"/>
</dbReference>
<dbReference type="InterPro" id="IPR020846">
    <property type="entry name" value="MFS_dom"/>
</dbReference>
<dbReference type="PANTHER" id="PTHR11360">
    <property type="entry name" value="MONOCARBOXYLATE TRANSPORTER"/>
    <property type="match status" value="1"/>
</dbReference>
<feature type="transmembrane region" description="Helical" evidence="4">
    <location>
        <begin position="262"/>
        <end position="283"/>
    </location>
</feature>
<evidence type="ECO:0000256" key="2">
    <source>
        <dbReference type="ARBA" id="ARBA00006727"/>
    </source>
</evidence>
<comment type="caution">
    <text evidence="6">The sequence shown here is derived from an EMBL/GenBank/DDBJ whole genome shotgun (WGS) entry which is preliminary data.</text>
</comment>
<dbReference type="PROSITE" id="PS50850">
    <property type="entry name" value="MFS"/>
    <property type="match status" value="1"/>
</dbReference>
<dbReference type="GO" id="GO:0016020">
    <property type="term" value="C:membrane"/>
    <property type="evidence" value="ECO:0007669"/>
    <property type="project" value="UniProtKB-SubCell"/>
</dbReference>
<sequence>MSPEDQPVAHTEDSTISSSSINQNEDCVSGNQEREDDDVTYGSTDGGYGWVIAIAACLIEMPCMTMIWQLYMTFGVLYGTGSSIVFYNVLAILPLWFTKRRGVALAVASSGAPIGGFVFPPIINALITNATYLGIDTDRGSALLSIFSGTNLIGRFLAGALADTIGHVNTLIIYTMLTSFGCFFLWMFATDFATLSAAAAVCGFFAGTFLTLTSSITAIVTTLEKLEGGISLFLVLTTVSMFGPSFAGAIEQRVSSDFLTYKIFTGSGYLAGALILISMKLCLVRSLTKKI</sequence>
<dbReference type="InParanoid" id="A0A1X2HVG8"/>
<dbReference type="InterPro" id="IPR011701">
    <property type="entry name" value="MFS"/>
</dbReference>
<evidence type="ECO:0000256" key="4">
    <source>
        <dbReference type="SAM" id="Phobius"/>
    </source>
</evidence>
<feature type="region of interest" description="Disordered" evidence="3">
    <location>
        <begin position="1"/>
        <end position="40"/>
    </location>
</feature>
<dbReference type="Pfam" id="PF07690">
    <property type="entry name" value="MFS_1"/>
    <property type="match status" value="1"/>
</dbReference>
<dbReference type="GO" id="GO:0022857">
    <property type="term" value="F:transmembrane transporter activity"/>
    <property type="evidence" value="ECO:0007669"/>
    <property type="project" value="InterPro"/>
</dbReference>